<dbReference type="InterPro" id="IPR036909">
    <property type="entry name" value="Cyt_c-like_dom_sf"/>
</dbReference>
<dbReference type="OrthoDB" id="9765171at2"/>
<dbReference type="GO" id="GO:0046872">
    <property type="term" value="F:metal ion binding"/>
    <property type="evidence" value="ECO:0007669"/>
    <property type="project" value="UniProtKB-KW"/>
</dbReference>
<dbReference type="PANTHER" id="PTHR35008:SF8">
    <property type="entry name" value="ALCOHOL DEHYDROGENASE CYTOCHROME C SUBUNIT"/>
    <property type="match status" value="1"/>
</dbReference>
<evidence type="ECO:0000313" key="8">
    <source>
        <dbReference type="Proteomes" id="UP000325161"/>
    </source>
</evidence>
<reference evidence="7 8" key="1">
    <citation type="submission" date="2019-08" db="EMBL/GenBank/DDBJ databases">
        <title>Amphibian skin-associated Pigmentiphaga: genome sequence and occurrence across geography and hosts.</title>
        <authorList>
            <person name="Bletz M.C."/>
            <person name="Bunk B."/>
            <person name="Sproeer C."/>
            <person name="Biwer P."/>
            <person name="Reiter S."/>
            <person name="Rabemananjara F.C.E."/>
            <person name="Schulz S."/>
            <person name="Overmann J."/>
            <person name="Vences M."/>
        </authorList>
    </citation>
    <scope>NUCLEOTIDE SEQUENCE [LARGE SCALE GENOMIC DNA]</scope>
    <source>
        <strain evidence="7 8">Mada1488</strain>
    </source>
</reference>
<feature type="transmembrane region" description="Helical" evidence="5">
    <location>
        <begin position="47"/>
        <end position="69"/>
    </location>
</feature>
<organism evidence="7 8">
    <name type="scientific">Pigmentiphaga aceris</name>
    <dbReference type="NCBI Taxonomy" id="1940612"/>
    <lineage>
        <taxon>Bacteria</taxon>
        <taxon>Pseudomonadati</taxon>
        <taxon>Pseudomonadota</taxon>
        <taxon>Betaproteobacteria</taxon>
        <taxon>Burkholderiales</taxon>
        <taxon>Alcaligenaceae</taxon>
        <taxon>Pigmentiphaga</taxon>
    </lineage>
</organism>
<dbReference type="KEGG" id="pacr:FXN63_21090"/>
<name>A0A5C0B5P4_9BURK</name>
<keyword evidence="3 4" id="KW-0408">Iron</keyword>
<keyword evidence="5" id="KW-0812">Transmembrane</keyword>
<dbReference type="Pfam" id="PF13442">
    <property type="entry name" value="Cytochrome_CBB3"/>
    <property type="match status" value="1"/>
</dbReference>
<accession>A0A5C0B5P4</accession>
<keyword evidence="5" id="KW-1133">Transmembrane helix</keyword>
<keyword evidence="5" id="KW-0472">Membrane</keyword>
<evidence type="ECO:0000256" key="1">
    <source>
        <dbReference type="ARBA" id="ARBA00022617"/>
    </source>
</evidence>
<evidence type="ECO:0000256" key="4">
    <source>
        <dbReference type="PROSITE-ProRule" id="PRU00433"/>
    </source>
</evidence>
<evidence type="ECO:0000313" key="7">
    <source>
        <dbReference type="EMBL" id="QEI09474.1"/>
    </source>
</evidence>
<sequence length="394" mass="42331">MQQAQAGVLHTLDKLDLVATSHGQAAWPWAYRLSGDILLIDRAQARLLATSLVIALVALGVGAAAAWLLWRRRFSAAFFFLATAVLALLAAPWPPAHIVWVQANPTSFHQSPTGFDADSIQRGRSLFAQHCIACHGARGLGDGPLADAQPVSPPNLAGPLLWRRADGDVFWRVLHGVQDRHGLPSMPGFRQVLSDTDAWAVIDFMKAQGAGENLRISGRWSNPVRLPNFVLRCGRQPEEQVSAWQHQRVRVVAVDGKEASHGGAGRLVQAPAALLEDPRLNTVWLMRDQDQTALPAGPGIPDCIARSTAAWDALATLSGVDADAFGGTQLLSDRDGWLRARGEPGKQGWSDADLLCRVDTGKPVGQATAGDGLGRLIASMDAEPIRFIKGGFVH</sequence>
<dbReference type="PANTHER" id="PTHR35008">
    <property type="entry name" value="BLL4482 PROTEIN-RELATED"/>
    <property type="match status" value="1"/>
</dbReference>
<dbReference type="GO" id="GO:0009055">
    <property type="term" value="F:electron transfer activity"/>
    <property type="evidence" value="ECO:0007669"/>
    <property type="project" value="InterPro"/>
</dbReference>
<dbReference type="EMBL" id="CP043046">
    <property type="protein sequence ID" value="QEI09474.1"/>
    <property type="molecule type" value="Genomic_DNA"/>
</dbReference>
<dbReference type="GO" id="GO:0020037">
    <property type="term" value="F:heme binding"/>
    <property type="evidence" value="ECO:0007669"/>
    <property type="project" value="InterPro"/>
</dbReference>
<evidence type="ECO:0000256" key="5">
    <source>
        <dbReference type="SAM" id="Phobius"/>
    </source>
</evidence>
<dbReference type="InterPro" id="IPR009056">
    <property type="entry name" value="Cyt_c-like_dom"/>
</dbReference>
<evidence type="ECO:0000256" key="3">
    <source>
        <dbReference type="ARBA" id="ARBA00023004"/>
    </source>
</evidence>
<keyword evidence="2 4" id="KW-0479">Metal-binding</keyword>
<feature type="transmembrane region" description="Helical" evidence="5">
    <location>
        <begin position="76"/>
        <end position="93"/>
    </location>
</feature>
<protein>
    <submittedName>
        <fullName evidence="7">Cytochrome c</fullName>
    </submittedName>
</protein>
<dbReference type="Proteomes" id="UP000325161">
    <property type="component" value="Chromosome"/>
</dbReference>
<keyword evidence="1 4" id="KW-0349">Heme</keyword>
<gene>
    <name evidence="7" type="ORF">FXN63_21090</name>
</gene>
<keyword evidence="8" id="KW-1185">Reference proteome</keyword>
<dbReference type="SUPFAM" id="SSF46626">
    <property type="entry name" value="Cytochrome c"/>
    <property type="match status" value="1"/>
</dbReference>
<dbReference type="InterPro" id="IPR051459">
    <property type="entry name" value="Cytochrome_c-type_DH"/>
</dbReference>
<evidence type="ECO:0000259" key="6">
    <source>
        <dbReference type="PROSITE" id="PS51007"/>
    </source>
</evidence>
<evidence type="ECO:0000256" key="2">
    <source>
        <dbReference type="ARBA" id="ARBA00022723"/>
    </source>
</evidence>
<dbReference type="Gene3D" id="1.10.760.10">
    <property type="entry name" value="Cytochrome c-like domain"/>
    <property type="match status" value="1"/>
</dbReference>
<dbReference type="PROSITE" id="PS51007">
    <property type="entry name" value="CYTC"/>
    <property type="match status" value="1"/>
</dbReference>
<feature type="domain" description="Cytochrome c" evidence="6">
    <location>
        <begin position="118"/>
        <end position="209"/>
    </location>
</feature>
<proteinExistence type="predicted"/>
<dbReference type="AlphaFoldDB" id="A0A5C0B5P4"/>